<dbReference type="Gene3D" id="1.10.1040.10">
    <property type="entry name" value="N-(1-d-carboxylethyl)-l-norvaline Dehydrogenase, domain 2"/>
    <property type="match status" value="1"/>
</dbReference>
<dbReference type="STRING" id="1174501.SAMN05216192_15435"/>
<reference evidence="8" key="1">
    <citation type="submission" date="2016-10" db="EMBL/GenBank/DDBJ databases">
        <authorList>
            <person name="Varghese N."/>
            <person name="Submissions S."/>
        </authorList>
    </citation>
    <scope>NUCLEOTIDE SEQUENCE [LARGE SCALE GENOMIC DNA]</scope>
    <source>
        <strain evidence="8">CGMCC 1.11012</strain>
    </source>
</reference>
<organism evidence="7 8">
    <name type="scientific">Paenibacillus typhae</name>
    <dbReference type="NCBI Taxonomy" id="1174501"/>
    <lineage>
        <taxon>Bacteria</taxon>
        <taxon>Bacillati</taxon>
        <taxon>Bacillota</taxon>
        <taxon>Bacilli</taxon>
        <taxon>Bacillales</taxon>
        <taxon>Paenibacillaceae</taxon>
        <taxon>Paenibacillus</taxon>
    </lineage>
</organism>
<dbReference type="InterPro" id="IPR008927">
    <property type="entry name" value="6-PGluconate_DH-like_C_sf"/>
</dbReference>
<accession>A0A1G9EQC1</accession>
<gene>
    <name evidence="7" type="ORF">SAMN05216192_15435</name>
</gene>
<dbReference type="PIRSF" id="PIRSF000103">
    <property type="entry name" value="HIBADH"/>
    <property type="match status" value="1"/>
</dbReference>
<dbReference type="InterPro" id="IPR036291">
    <property type="entry name" value="NAD(P)-bd_dom_sf"/>
</dbReference>
<evidence type="ECO:0000313" key="8">
    <source>
        <dbReference type="Proteomes" id="UP000199050"/>
    </source>
</evidence>
<evidence type="ECO:0000259" key="5">
    <source>
        <dbReference type="Pfam" id="PF03446"/>
    </source>
</evidence>
<evidence type="ECO:0000259" key="6">
    <source>
        <dbReference type="Pfam" id="PF14833"/>
    </source>
</evidence>
<dbReference type="Pfam" id="PF03446">
    <property type="entry name" value="NAD_binding_2"/>
    <property type="match status" value="1"/>
</dbReference>
<dbReference type="InterPro" id="IPR013328">
    <property type="entry name" value="6PGD_dom2"/>
</dbReference>
<feature type="domain" description="3-hydroxyisobutyrate dehydrogenase-like NAD-binding" evidence="6">
    <location>
        <begin position="165"/>
        <end position="285"/>
    </location>
</feature>
<keyword evidence="2" id="KW-0560">Oxidoreductase</keyword>
<proteinExistence type="inferred from homology"/>
<dbReference type="GO" id="GO:0016054">
    <property type="term" value="P:organic acid catabolic process"/>
    <property type="evidence" value="ECO:0007669"/>
    <property type="project" value="UniProtKB-ARBA"/>
</dbReference>
<keyword evidence="8" id="KW-1185">Reference proteome</keyword>
<dbReference type="GO" id="GO:0050661">
    <property type="term" value="F:NADP binding"/>
    <property type="evidence" value="ECO:0007669"/>
    <property type="project" value="InterPro"/>
</dbReference>
<feature type="active site" evidence="4">
    <location>
        <position position="171"/>
    </location>
</feature>
<protein>
    <submittedName>
        <fullName evidence="7">3-hydroxyisobutyrate dehydrogenase</fullName>
    </submittedName>
</protein>
<keyword evidence="3" id="KW-0520">NAD</keyword>
<evidence type="ECO:0000256" key="3">
    <source>
        <dbReference type="ARBA" id="ARBA00023027"/>
    </source>
</evidence>
<dbReference type="GO" id="GO:0016491">
    <property type="term" value="F:oxidoreductase activity"/>
    <property type="evidence" value="ECO:0007669"/>
    <property type="project" value="UniProtKB-KW"/>
</dbReference>
<dbReference type="AlphaFoldDB" id="A0A1G9EQC1"/>
<dbReference type="InterPro" id="IPR029154">
    <property type="entry name" value="HIBADH-like_NADP-bd"/>
</dbReference>
<dbReference type="PANTHER" id="PTHR43060">
    <property type="entry name" value="3-HYDROXYISOBUTYRATE DEHYDROGENASE-LIKE 1, MITOCHONDRIAL-RELATED"/>
    <property type="match status" value="1"/>
</dbReference>
<evidence type="ECO:0000256" key="2">
    <source>
        <dbReference type="ARBA" id="ARBA00023002"/>
    </source>
</evidence>
<evidence type="ECO:0000256" key="1">
    <source>
        <dbReference type="ARBA" id="ARBA00009080"/>
    </source>
</evidence>
<name>A0A1G9EQC1_9BACL</name>
<dbReference type="OrthoDB" id="9786703at2"/>
<dbReference type="RefSeq" id="WP_090719381.1">
    <property type="nucleotide sequence ID" value="NZ_CBCSKY010000056.1"/>
</dbReference>
<evidence type="ECO:0000256" key="4">
    <source>
        <dbReference type="PIRSR" id="PIRSR000103-1"/>
    </source>
</evidence>
<dbReference type="GO" id="GO:0051287">
    <property type="term" value="F:NAD binding"/>
    <property type="evidence" value="ECO:0007669"/>
    <property type="project" value="InterPro"/>
</dbReference>
<feature type="domain" description="6-phosphogluconate dehydrogenase NADP-binding" evidence="5">
    <location>
        <begin position="3"/>
        <end position="162"/>
    </location>
</feature>
<dbReference type="InterPro" id="IPR006115">
    <property type="entry name" value="6PGDH_NADP-bd"/>
</dbReference>
<dbReference type="SUPFAM" id="SSF51735">
    <property type="entry name" value="NAD(P)-binding Rossmann-fold domains"/>
    <property type="match status" value="1"/>
</dbReference>
<dbReference type="EMBL" id="FNDX01000054">
    <property type="protein sequence ID" value="SDK78205.1"/>
    <property type="molecule type" value="Genomic_DNA"/>
</dbReference>
<dbReference type="SUPFAM" id="SSF48179">
    <property type="entry name" value="6-phosphogluconate dehydrogenase C-terminal domain-like"/>
    <property type="match status" value="1"/>
</dbReference>
<sequence>MKQIGFIGLGTMGAPMAENLLKGGYPVTVYNRTAAKCKPLEEAGAAVAATPQAAAQDKDVIITMISNDDSIREVFYGESGILAVLKPGAVIIDSSTISPGLVKEVAAAVEERGGSFLDAPVTGSKPAAIEGTLVFMVGGEASVIEAHRDLFDTMGRLLLYMGENGSGAVAKLAHNTMVGIHNVALAEGFSIAVKNGVPADKFLELVQNGSAGSKQAELKGRKIIENDFSNQFSLALMLKDLKLASALSDSTGVPAPMLGLAKSMFQAGYTQGHGDEDLSAVVKTYEAWIGRKIGADNTARE</sequence>
<dbReference type="PANTHER" id="PTHR43060:SF15">
    <property type="entry name" value="3-HYDROXYISOBUTYRATE DEHYDROGENASE-LIKE 1, MITOCHONDRIAL-RELATED"/>
    <property type="match status" value="1"/>
</dbReference>
<dbReference type="Pfam" id="PF14833">
    <property type="entry name" value="NAD_binding_11"/>
    <property type="match status" value="1"/>
</dbReference>
<dbReference type="Proteomes" id="UP000199050">
    <property type="component" value="Unassembled WGS sequence"/>
</dbReference>
<dbReference type="PROSITE" id="PS00895">
    <property type="entry name" value="3_HYDROXYISOBUT_DH"/>
    <property type="match status" value="1"/>
</dbReference>
<dbReference type="InterPro" id="IPR015815">
    <property type="entry name" value="HIBADH-related"/>
</dbReference>
<evidence type="ECO:0000313" key="7">
    <source>
        <dbReference type="EMBL" id="SDK78205.1"/>
    </source>
</evidence>
<comment type="similarity">
    <text evidence="1">Belongs to the HIBADH-related family.</text>
</comment>
<dbReference type="Gene3D" id="3.40.50.720">
    <property type="entry name" value="NAD(P)-binding Rossmann-like Domain"/>
    <property type="match status" value="1"/>
</dbReference>
<dbReference type="InterPro" id="IPR002204">
    <property type="entry name" value="3-OH-isobutyrate_DH-rel_CS"/>
</dbReference>